<keyword evidence="1" id="KW-0175">Coiled coil</keyword>
<feature type="transmembrane region" description="Helical" evidence="2">
    <location>
        <begin position="22"/>
        <end position="55"/>
    </location>
</feature>
<evidence type="ECO:0000313" key="4">
    <source>
        <dbReference type="Proteomes" id="UP001285636"/>
    </source>
</evidence>
<dbReference type="EMBL" id="JAWJAY010000001">
    <property type="protein sequence ID" value="MDV2885033.1"/>
    <property type="molecule type" value="Genomic_DNA"/>
</dbReference>
<keyword evidence="2" id="KW-1133">Transmembrane helix</keyword>
<evidence type="ECO:0000256" key="2">
    <source>
        <dbReference type="SAM" id="Phobius"/>
    </source>
</evidence>
<evidence type="ECO:0000313" key="3">
    <source>
        <dbReference type="EMBL" id="MDV2885033.1"/>
    </source>
</evidence>
<comment type="caution">
    <text evidence="3">The sequence shown here is derived from an EMBL/GenBank/DDBJ whole genome shotgun (WGS) entry which is preliminary data.</text>
</comment>
<proteinExistence type="predicted"/>
<keyword evidence="2" id="KW-0472">Membrane</keyword>
<sequence length="242" mass="27964">MNQRTYPSLFSSIKKPVTAFEWFTAFLFVLLFIVGLFNAFAFRLFVMLFLVGLLLQVNRFIQSRPMEKVPVTDIEQEAAKVKVQSAAATDRAKEQTDQDILEKTTQLQKIDLDRTELLEELFAKASLDDEEKQKYRSKIKQKDNEISRLRQELMNAGEKIQQVVLETKNYFVKHDPMKELATSIDQELLEADSLDLLNEHLQRKRATMSEEDLMALSKAGYVDEDFKLTRAGFKALTKAVDK</sequence>
<feature type="coiled-coil region" evidence="1">
    <location>
        <begin position="132"/>
        <end position="166"/>
    </location>
</feature>
<dbReference type="Proteomes" id="UP001285636">
    <property type="component" value="Unassembled WGS sequence"/>
</dbReference>
<keyword evidence="2" id="KW-0812">Transmembrane</keyword>
<gene>
    <name evidence="3" type="ORF">RYX45_07560</name>
</gene>
<reference evidence="3" key="1">
    <citation type="submission" date="2023-10" db="EMBL/GenBank/DDBJ databases">
        <title>Screening of Alkalihalophilus pseudofirmusBZ-TG-HK211 and Its Alleviation of Salt Stress on Rapeseed Growth.</title>
        <authorList>
            <person name="Zhao B."/>
            <person name="Guo T."/>
        </authorList>
    </citation>
    <scope>NUCLEOTIDE SEQUENCE</scope>
    <source>
        <strain evidence="3">BZ-TG-HK211</strain>
    </source>
</reference>
<protein>
    <submittedName>
        <fullName evidence="3">Uncharacterized protein</fullName>
    </submittedName>
</protein>
<evidence type="ECO:0000256" key="1">
    <source>
        <dbReference type="SAM" id="Coils"/>
    </source>
</evidence>
<organism evidence="3 4">
    <name type="scientific">Alkalihalophilus pseudofirmus</name>
    <name type="common">Bacillus pseudofirmus</name>
    <dbReference type="NCBI Taxonomy" id="79885"/>
    <lineage>
        <taxon>Bacteria</taxon>
        <taxon>Bacillati</taxon>
        <taxon>Bacillota</taxon>
        <taxon>Bacilli</taxon>
        <taxon>Bacillales</taxon>
        <taxon>Bacillaceae</taxon>
        <taxon>Alkalihalophilus</taxon>
    </lineage>
</organism>
<dbReference type="AlphaFoldDB" id="A0AAJ2NLV3"/>
<dbReference type="RefSeq" id="WP_323466444.1">
    <property type="nucleotide sequence ID" value="NZ_CP144224.1"/>
</dbReference>
<accession>A0AAJ2NLV3</accession>
<name>A0AAJ2NLV3_ALKPS</name>